<gene>
    <name evidence="1" type="ORF">OM33_08495</name>
</gene>
<dbReference type="Proteomes" id="UP000030341">
    <property type="component" value="Chromosome 1"/>
</dbReference>
<organism evidence="1 2">
    <name type="scientific">Pseudoalteromonas piratica</name>
    <dbReference type="NCBI Taxonomy" id="1348114"/>
    <lineage>
        <taxon>Bacteria</taxon>
        <taxon>Pseudomonadati</taxon>
        <taxon>Pseudomonadota</taxon>
        <taxon>Gammaproteobacteria</taxon>
        <taxon>Alteromonadales</taxon>
        <taxon>Pseudoalteromonadaceae</taxon>
        <taxon>Pseudoalteromonas</taxon>
    </lineage>
</organism>
<dbReference type="RefSeq" id="WP_038640849.1">
    <property type="nucleotide sequence ID" value="NZ_CP009888.1"/>
</dbReference>
<accession>A0A0A7EF84</accession>
<dbReference type="EMBL" id="CP009888">
    <property type="protein sequence ID" value="AIY65193.1"/>
    <property type="molecule type" value="Genomic_DNA"/>
</dbReference>
<dbReference type="STRING" id="1348114.OM33_08495"/>
<sequence>MNKAELLAAIGKLAEEQKKTIQTDGKSNDELKVILNELESVANEEELNLEGELTIHFVAPYRNYANGDVATFEVKRAKKILAITPAVAKEFVAEKAK</sequence>
<protein>
    <recommendedName>
        <fullName evidence="3">DNA-binding protein</fullName>
    </recommendedName>
</protein>
<dbReference type="AlphaFoldDB" id="A0A0A7EF84"/>
<name>A0A0A7EF84_9GAMM</name>
<proteinExistence type="predicted"/>
<keyword evidence="2" id="KW-1185">Reference proteome</keyword>
<dbReference type="KEGG" id="pseo:OM33_08495"/>
<dbReference type="HOGENOM" id="CLU_2344547_0_0_6"/>
<evidence type="ECO:0000313" key="1">
    <source>
        <dbReference type="EMBL" id="AIY65193.1"/>
    </source>
</evidence>
<evidence type="ECO:0000313" key="2">
    <source>
        <dbReference type="Proteomes" id="UP000030341"/>
    </source>
</evidence>
<reference evidence="1 2" key="1">
    <citation type="submission" date="2014-11" db="EMBL/GenBank/DDBJ databases">
        <title>Complete Genome Sequence of Pseudoalteromonas sp. Strain OCN003 Isolated from Kaneohe Bay, Oahu, Hawaii.</title>
        <authorList>
            <person name="Beurmann S."/>
            <person name="Videau P."/>
            <person name="Ushijima B."/>
            <person name="Smith A.M."/>
            <person name="Aeby G.S."/>
            <person name="Callahan S.M."/>
            <person name="Belcaid M."/>
        </authorList>
    </citation>
    <scope>NUCLEOTIDE SEQUENCE [LARGE SCALE GENOMIC DNA]</scope>
    <source>
        <strain evidence="1 2">OCN003</strain>
    </source>
</reference>
<evidence type="ECO:0008006" key="3">
    <source>
        <dbReference type="Google" id="ProtNLM"/>
    </source>
</evidence>